<keyword evidence="1" id="KW-0472">Membrane</keyword>
<sequence>MNVPHEQNARKISPLATGLAGAAAGAAAVWLMDRADWFMWNREDEATRARTLSVRPGGEAPAGVLAATAEQHIGARTTNRQHKWAEVAVHYAIGVGPAAVYSLTRDKLPVSGATRGLLYGFGLFLLQDEALNAVTGLSAKPQRYPRQAHARGLVAHLVYGVATEVSLNFMQKALSGSDSRSA</sequence>
<keyword evidence="3" id="KW-1185">Reference proteome</keyword>
<gene>
    <name evidence="2" type="ORF">FHT02_003049</name>
</gene>
<protein>
    <recommendedName>
        <fullName evidence="4">DUF1440 domain-containing protein</fullName>
    </recommendedName>
</protein>
<proteinExistence type="predicted"/>
<dbReference type="EMBL" id="JACIJF010000010">
    <property type="protein sequence ID" value="MBB5711797.1"/>
    <property type="molecule type" value="Genomic_DNA"/>
</dbReference>
<keyword evidence="1" id="KW-0812">Transmembrane</keyword>
<name>A0A840YEC8_9SPHN</name>
<organism evidence="2 3">
    <name type="scientific">Sphingomonas xinjiangensis</name>
    <dbReference type="NCBI Taxonomy" id="643568"/>
    <lineage>
        <taxon>Bacteria</taxon>
        <taxon>Pseudomonadati</taxon>
        <taxon>Pseudomonadota</taxon>
        <taxon>Alphaproteobacteria</taxon>
        <taxon>Sphingomonadales</taxon>
        <taxon>Sphingomonadaceae</taxon>
        <taxon>Sphingomonas</taxon>
    </lineage>
</organism>
<dbReference type="Proteomes" id="UP000527143">
    <property type="component" value="Unassembled WGS sequence"/>
</dbReference>
<reference evidence="2 3" key="1">
    <citation type="submission" date="2020-08" db="EMBL/GenBank/DDBJ databases">
        <title>Genomic Encyclopedia of Type Strains, Phase IV (KMG-IV): sequencing the most valuable type-strain genomes for metagenomic binning, comparative biology and taxonomic classification.</title>
        <authorList>
            <person name="Goeker M."/>
        </authorList>
    </citation>
    <scope>NUCLEOTIDE SEQUENCE [LARGE SCALE GENOMIC DNA]</scope>
    <source>
        <strain evidence="2 3">DSM 26736</strain>
    </source>
</reference>
<evidence type="ECO:0000256" key="1">
    <source>
        <dbReference type="SAM" id="Phobius"/>
    </source>
</evidence>
<evidence type="ECO:0000313" key="2">
    <source>
        <dbReference type="EMBL" id="MBB5711797.1"/>
    </source>
</evidence>
<keyword evidence="1" id="KW-1133">Transmembrane helix</keyword>
<feature type="transmembrane region" description="Helical" evidence="1">
    <location>
        <begin position="12"/>
        <end position="32"/>
    </location>
</feature>
<dbReference type="RefSeq" id="WP_184089259.1">
    <property type="nucleotide sequence ID" value="NZ_JACIJF010000010.1"/>
</dbReference>
<evidence type="ECO:0008006" key="4">
    <source>
        <dbReference type="Google" id="ProtNLM"/>
    </source>
</evidence>
<dbReference type="AlphaFoldDB" id="A0A840YEC8"/>
<comment type="caution">
    <text evidence="2">The sequence shown here is derived from an EMBL/GenBank/DDBJ whole genome shotgun (WGS) entry which is preliminary data.</text>
</comment>
<accession>A0A840YEC8</accession>
<evidence type="ECO:0000313" key="3">
    <source>
        <dbReference type="Proteomes" id="UP000527143"/>
    </source>
</evidence>